<keyword evidence="12" id="KW-0865">Zymogen</keyword>
<evidence type="ECO:0000256" key="3">
    <source>
        <dbReference type="ARBA" id="ARBA00005988"/>
    </source>
</evidence>
<keyword evidence="10" id="KW-0843">Virulence</keyword>
<comment type="similarity">
    <text evidence="3 14">Belongs to the peptidase M14 family.</text>
</comment>
<dbReference type="GO" id="GO:0008270">
    <property type="term" value="F:zinc ion binding"/>
    <property type="evidence" value="ECO:0007669"/>
    <property type="project" value="InterPro"/>
</dbReference>
<dbReference type="EMBL" id="MT108924">
    <property type="protein sequence ID" value="QQY98959.1"/>
    <property type="molecule type" value="mRNA"/>
</dbReference>
<feature type="domain" description="Peptidase M14" evidence="16">
    <location>
        <begin position="109"/>
        <end position="406"/>
    </location>
</feature>
<dbReference type="Gene3D" id="3.40.630.10">
    <property type="entry name" value="Zn peptidases"/>
    <property type="match status" value="1"/>
</dbReference>
<comment type="cofactor">
    <cofactor evidence="1">
        <name>Zn(2+)</name>
        <dbReference type="ChEBI" id="CHEBI:29105"/>
    </cofactor>
</comment>
<proteinExistence type="evidence at transcript level"/>
<keyword evidence="11" id="KW-0482">Metalloprotease</keyword>
<keyword evidence="13" id="KW-1015">Disulfide bond</keyword>
<evidence type="ECO:0000313" key="17">
    <source>
        <dbReference type="EMBL" id="QQY98959.1"/>
    </source>
</evidence>
<keyword evidence="8" id="KW-0378">Hydrolase</keyword>
<protein>
    <submittedName>
        <fullName evidence="17">Carboxypeptidase B-like protein</fullName>
    </submittedName>
</protein>
<keyword evidence="4 17" id="KW-0121">Carboxypeptidase</keyword>
<feature type="chain" id="PRO_5030852783" evidence="15">
    <location>
        <begin position="19"/>
        <end position="433"/>
    </location>
</feature>
<accession>A0A7U1BGD4</accession>
<evidence type="ECO:0000256" key="7">
    <source>
        <dbReference type="ARBA" id="ARBA00022729"/>
    </source>
</evidence>
<dbReference type="InterPro" id="IPR057246">
    <property type="entry name" value="CARBOXYPEPT_ZN_1"/>
</dbReference>
<evidence type="ECO:0000256" key="2">
    <source>
        <dbReference type="ARBA" id="ARBA00003091"/>
    </source>
</evidence>
<dbReference type="CDD" id="cd03860">
    <property type="entry name" value="M14_CP_A-B_like"/>
    <property type="match status" value="1"/>
</dbReference>
<keyword evidence="6" id="KW-0479">Metal-binding</keyword>
<dbReference type="SUPFAM" id="SSF53187">
    <property type="entry name" value="Zn-dependent exopeptidases"/>
    <property type="match status" value="1"/>
</dbReference>
<dbReference type="InterPro" id="IPR000834">
    <property type="entry name" value="Peptidase_M14"/>
</dbReference>
<organism evidence="17">
    <name type="scientific">Scylla paramamosain</name>
    <name type="common">Mud crab</name>
    <dbReference type="NCBI Taxonomy" id="85552"/>
    <lineage>
        <taxon>Eukaryota</taxon>
        <taxon>Metazoa</taxon>
        <taxon>Ecdysozoa</taxon>
        <taxon>Arthropoda</taxon>
        <taxon>Crustacea</taxon>
        <taxon>Multicrustacea</taxon>
        <taxon>Malacostraca</taxon>
        <taxon>Eumalacostraca</taxon>
        <taxon>Eucarida</taxon>
        <taxon>Decapoda</taxon>
        <taxon>Pleocyemata</taxon>
        <taxon>Brachyura</taxon>
        <taxon>Eubrachyura</taxon>
        <taxon>Portunoidea</taxon>
        <taxon>Portunidae</taxon>
        <taxon>Portuninae</taxon>
        <taxon>Scylla</taxon>
    </lineage>
</organism>
<evidence type="ECO:0000256" key="14">
    <source>
        <dbReference type="PROSITE-ProRule" id="PRU01379"/>
    </source>
</evidence>
<evidence type="ECO:0000256" key="9">
    <source>
        <dbReference type="ARBA" id="ARBA00022833"/>
    </source>
</evidence>
<evidence type="ECO:0000256" key="12">
    <source>
        <dbReference type="ARBA" id="ARBA00023145"/>
    </source>
</evidence>
<comment type="function">
    <text evidence="2">Extracellular metalloprotease that contributes to pathogenicity.</text>
</comment>
<keyword evidence="9" id="KW-0862">Zinc</keyword>
<evidence type="ECO:0000256" key="6">
    <source>
        <dbReference type="ARBA" id="ARBA00022723"/>
    </source>
</evidence>
<evidence type="ECO:0000256" key="13">
    <source>
        <dbReference type="ARBA" id="ARBA00023157"/>
    </source>
</evidence>
<dbReference type="Gene3D" id="3.30.70.340">
    <property type="entry name" value="Metallocarboxypeptidase-like"/>
    <property type="match status" value="1"/>
</dbReference>
<dbReference type="InterPro" id="IPR036990">
    <property type="entry name" value="M14A-like_propep"/>
</dbReference>
<dbReference type="FunFam" id="3.40.630.10:FF:000084">
    <property type="entry name" value="Carboxypeptidase B2"/>
    <property type="match status" value="1"/>
</dbReference>
<dbReference type="GO" id="GO:0004181">
    <property type="term" value="F:metallocarboxypeptidase activity"/>
    <property type="evidence" value="ECO:0007669"/>
    <property type="project" value="InterPro"/>
</dbReference>
<feature type="signal peptide" evidence="15">
    <location>
        <begin position="1"/>
        <end position="18"/>
    </location>
</feature>
<dbReference type="PROSITE" id="PS52035">
    <property type="entry name" value="PEPTIDASE_M14"/>
    <property type="match status" value="1"/>
</dbReference>
<dbReference type="SMART" id="SM00631">
    <property type="entry name" value="Zn_pept"/>
    <property type="match status" value="1"/>
</dbReference>
<dbReference type="Pfam" id="PF02244">
    <property type="entry name" value="Propep_M14"/>
    <property type="match status" value="1"/>
</dbReference>
<evidence type="ECO:0000256" key="15">
    <source>
        <dbReference type="SAM" id="SignalP"/>
    </source>
</evidence>
<reference evidence="17" key="1">
    <citation type="submission" date="2020-02" db="EMBL/GenBank/DDBJ databases">
        <authorList>
            <person name="Qian X."/>
            <person name="Lai Y."/>
            <person name="Zhu F."/>
        </authorList>
    </citation>
    <scope>NUCLEOTIDE SEQUENCE</scope>
    <source>
        <tissue evidence="17">Hepatopancreas</tissue>
    </source>
</reference>
<evidence type="ECO:0000256" key="4">
    <source>
        <dbReference type="ARBA" id="ARBA00022645"/>
    </source>
</evidence>
<dbReference type="PANTHER" id="PTHR11705">
    <property type="entry name" value="PROTEASE FAMILY M14 CARBOXYPEPTIDASE A,B"/>
    <property type="match status" value="1"/>
</dbReference>
<dbReference type="Pfam" id="PF00246">
    <property type="entry name" value="Peptidase_M14"/>
    <property type="match status" value="1"/>
</dbReference>
<dbReference type="PROSITE" id="PS00132">
    <property type="entry name" value="CARBOXYPEPT_ZN_1"/>
    <property type="match status" value="1"/>
</dbReference>
<evidence type="ECO:0000259" key="16">
    <source>
        <dbReference type="PROSITE" id="PS52035"/>
    </source>
</evidence>
<feature type="active site" description="Proton donor/acceptor" evidence="14">
    <location>
        <position position="372"/>
    </location>
</feature>
<evidence type="ECO:0000256" key="10">
    <source>
        <dbReference type="ARBA" id="ARBA00023026"/>
    </source>
</evidence>
<evidence type="ECO:0000256" key="11">
    <source>
        <dbReference type="ARBA" id="ARBA00023049"/>
    </source>
</evidence>
<dbReference type="PRINTS" id="PR00765">
    <property type="entry name" value="CRBOXYPTASEA"/>
</dbReference>
<evidence type="ECO:0000256" key="8">
    <source>
        <dbReference type="ARBA" id="ARBA00022801"/>
    </source>
</evidence>
<keyword evidence="7 15" id="KW-0732">Signal</keyword>
<dbReference type="PANTHER" id="PTHR11705:SF143">
    <property type="entry name" value="SLL0236 PROTEIN"/>
    <property type="match status" value="1"/>
</dbReference>
<evidence type="ECO:0000256" key="1">
    <source>
        <dbReference type="ARBA" id="ARBA00001947"/>
    </source>
</evidence>
<name>A0A7U1BGD4_SCYPA</name>
<evidence type="ECO:0000256" key="5">
    <source>
        <dbReference type="ARBA" id="ARBA00022670"/>
    </source>
</evidence>
<dbReference type="GO" id="GO:0006508">
    <property type="term" value="P:proteolysis"/>
    <property type="evidence" value="ECO:0007669"/>
    <property type="project" value="UniProtKB-KW"/>
</dbReference>
<dbReference type="GO" id="GO:0005615">
    <property type="term" value="C:extracellular space"/>
    <property type="evidence" value="ECO:0007669"/>
    <property type="project" value="TreeGrafter"/>
</dbReference>
<dbReference type="SUPFAM" id="SSF54897">
    <property type="entry name" value="Protease propeptides/inhibitors"/>
    <property type="match status" value="1"/>
</dbReference>
<sequence length="433" mass="48514">MLGTVCVLVLAALQGLEAANPQLWRVDASPHHRALRSLQDEGHVDIWSGSGSHAQVMVEEEAKERVKRALLEAGLDHRVEVEDALALVESKMPLKRRKRATNFPMDWNTYHDYNDIEAFIGMMNLTSGGYLREEVATITGEGRPLRVVRITDPTTTGPKKKIWIEGGIHAREWISPAVTTFLIHRLVTDPSWQSILRDTEWYLVPVANPDGYQFSFAGDARSRLWRKNRRVNGVNGRCKGVDLNRNWDLKWGVGASGNPCSETYKGPTAFSEKETHGLQNLMRQIGDIDLFITFHSFGQTVLYPWGWTVKPPANVKMLRRVARKYTDTVNQISNGSTDYQIGGSGPLYGLASGATDDWAYGELGVPLSYTIELPDDGHYGFLLPENRISSTVRETAAGVYCMASFIANTGSCASRRTRNPSWTFRRPSPRFWG</sequence>
<dbReference type="InterPro" id="IPR003146">
    <property type="entry name" value="M14A_act_pep"/>
</dbReference>
<keyword evidence="5" id="KW-0645">Protease</keyword>
<dbReference type="AlphaFoldDB" id="A0A7U1BGD4"/>